<gene>
    <name evidence="3" type="primary">dprA</name>
    <name evidence="3" type="ORF">ACFPM4_03290</name>
</gene>
<dbReference type="Gene3D" id="3.40.50.450">
    <property type="match status" value="1"/>
</dbReference>
<evidence type="ECO:0000259" key="2">
    <source>
        <dbReference type="Pfam" id="PF02481"/>
    </source>
</evidence>
<evidence type="ECO:0000313" key="4">
    <source>
        <dbReference type="Proteomes" id="UP001596147"/>
    </source>
</evidence>
<protein>
    <submittedName>
        <fullName evidence="3">DNA-processing protein DprA</fullName>
    </submittedName>
</protein>
<organism evidence="3 4">
    <name type="scientific">Lederbergia graminis</name>
    <dbReference type="NCBI Taxonomy" id="735518"/>
    <lineage>
        <taxon>Bacteria</taxon>
        <taxon>Bacillati</taxon>
        <taxon>Bacillota</taxon>
        <taxon>Bacilli</taxon>
        <taxon>Bacillales</taxon>
        <taxon>Bacillaceae</taxon>
        <taxon>Lederbergia</taxon>
    </lineage>
</organism>
<comment type="caution">
    <text evidence="3">The sequence shown here is derived from an EMBL/GenBank/DDBJ whole genome shotgun (WGS) entry which is preliminary data.</text>
</comment>
<evidence type="ECO:0000256" key="1">
    <source>
        <dbReference type="ARBA" id="ARBA00006525"/>
    </source>
</evidence>
<dbReference type="InterPro" id="IPR003488">
    <property type="entry name" value="DprA"/>
</dbReference>
<proteinExistence type="inferred from homology"/>
<dbReference type="Proteomes" id="UP001596147">
    <property type="component" value="Unassembled WGS sequence"/>
</dbReference>
<name>A0ABW0LGU0_9BACI</name>
<reference evidence="4" key="1">
    <citation type="journal article" date="2019" name="Int. J. Syst. Evol. Microbiol.">
        <title>The Global Catalogue of Microorganisms (GCM) 10K type strain sequencing project: providing services to taxonomists for standard genome sequencing and annotation.</title>
        <authorList>
            <consortium name="The Broad Institute Genomics Platform"/>
            <consortium name="The Broad Institute Genome Sequencing Center for Infectious Disease"/>
            <person name="Wu L."/>
            <person name="Ma J."/>
        </authorList>
    </citation>
    <scope>NUCLEOTIDE SEQUENCE [LARGE SCALE GENOMIC DNA]</scope>
    <source>
        <strain evidence="4">CGMCC 1.12237</strain>
    </source>
</reference>
<accession>A0ABW0LGU0</accession>
<evidence type="ECO:0000313" key="3">
    <source>
        <dbReference type="EMBL" id="MFC5463778.1"/>
    </source>
</evidence>
<keyword evidence="4" id="KW-1185">Reference proteome</keyword>
<dbReference type="Pfam" id="PF02481">
    <property type="entry name" value="DNA_processg_A"/>
    <property type="match status" value="1"/>
</dbReference>
<dbReference type="EMBL" id="JBHSMC010000001">
    <property type="protein sequence ID" value="MFC5463778.1"/>
    <property type="molecule type" value="Genomic_DNA"/>
</dbReference>
<dbReference type="InterPro" id="IPR057666">
    <property type="entry name" value="DrpA_SLOG"/>
</dbReference>
<feature type="domain" description="Smf/DprA SLOG" evidence="2">
    <location>
        <begin position="17"/>
        <end position="226"/>
    </location>
</feature>
<dbReference type="SUPFAM" id="SSF102405">
    <property type="entry name" value="MCP/YpsA-like"/>
    <property type="match status" value="1"/>
</dbReference>
<dbReference type="PANTHER" id="PTHR43022">
    <property type="entry name" value="PROTEIN SMF"/>
    <property type="match status" value="1"/>
</dbReference>
<sequence>MNVKKLLSLYKSRNIHYMTYFDSEYPYMLKEIYNPPLCLFYIGNKTLLERPALAVVGARDASLEAFHSINMILPGLIKENIVIVSGLAKGTDTIAHERAIANGGKTIAILGGGFFHLYPSENKELANVIAREHLLLSEYPPLWKPEKWYFPMRNRIISGLSIGTLVIQAKKRSGSLITADMALESGREVFAIPGPITETLSEGTNHLIQQGAKLVTNSSDILEELQLDMF</sequence>
<comment type="similarity">
    <text evidence="1">Belongs to the DprA/Smf family.</text>
</comment>
<dbReference type="NCBIfam" id="TIGR00732">
    <property type="entry name" value="dprA"/>
    <property type="match status" value="1"/>
</dbReference>
<dbReference type="PANTHER" id="PTHR43022:SF1">
    <property type="entry name" value="PROTEIN SMF"/>
    <property type="match status" value="1"/>
</dbReference>